<protein>
    <submittedName>
        <fullName evidence="2">Uncharacterized protein</fullName>
    </submittedName>
</protein>
<evidence type="ECO:0000256" key="1">
    <source>
        <dbReference type="SAM" id="SignalP"/>
    </source>
</evidence>
<feature type="signal peptide" evidence="1">
    <location>
        <begin position="1"/>
        <end position="25"/>
    </location>
</feature>
<reference evidence="2 3" key="1">
    <citation type="submission" date="2024-10" db="EMBL/GenBank/DDBJ databases">
        <title>The Natural Products Discovery Center: Release of the First 8490 Sequenced Strains for Exploring Actinobacteria Biosynthetic Diversity.</title>
        <authorList>
            <person name="Kalkreuter E."/>
            <person name="Kautsar S.A."/>
            <person name="Yang D."/>
            <person name="Bader C.D."/>
            <person name="Teijaro C.N."/>
            <person name="Fluegel L."/>
            <person name="Davis C.M."/>
            <person name="Simpson J.R."/>
            <person name="Lauterbach L."/>
            <person name="Steele A.D."/>
            <person name="Gui C."/>
            <person name="Meng S."/>
            <person name="Li G."/>
            <person name="Viehrig K."/>
            <person name="Ye F."/>
            <person name="Su P."/>
            <person name="Kiefer A.F."/>
            <person name="Nichols A."/>
            <person name="Cepeda A.J."/>
            <person name="Yan W."/>
            <person name="Fan B."/>
            <person name="Jiang Y."/>
            <person name="Adhikari A."/>
            <person name="Zheng C.-J."/>
            <person name="Schuster L."/>
            <person name="Cowan T.M."/>
            <person name="Smanski M.J."/>
            <person name="Chevrette M.G."/>
            <person name="De Carvalho L.P.S."/>
            <person name="Shen B."/>
        </authorList>
    </citation>
    <scope>NUCLEOTIDE SEQUENCE [LARGE SCALE GENOMIC DNA]</scope>
    <source>
        <strain evidence="2 3">NPDC000087</strain>
    </source>
</reference>
<dbReference type="PROSITE" id="PS51257">
    <property type="entry name" value="PROKAR_LIPOPROTEIN"/>
    <property type="match status" value="1"/>
</dbReference>
<dbReference type="RefSeq" id="WP_157296746.1">
    <property type="nucleotide sequence ID" value="NZ_JBIAZU010000003.1"/>
</dbReference>
<proteinExistence type="predicted"/>
<keyword evidence="1" id="KW-0732">Signal</keyword>
<accession>A0ABW6WCN6</accession>
<evidence type="ECO:0000313" key="2">
    <source>
        <dbReference type="EMBL" id="MFF5291065.1"/>
    </source>
</evidence>
<organism evidence="2 3">
    <name type="scientific">Paractinoplanes globisporus</name>
    <dbReference type="NCBI Taxonomy" id="113565"/>
    <lineage>
        <taxon>Bacteria</taxon>
        <taxon>Bacillati</taxon>
        <taxon>Actinomycetota</taxon>
        <taxon>Actinomycetes</taxon>
        <taxon>Micromonosporales</taxon>
        <taxon>Micromonosporaceae</taxon>
        <taxon>Paractinoplanes</taxon>
    </lineage>
</organism>
<keyword evidence="3" id="KW-1185">Reference proteome</keyword>
<comment type="caution">
    <text evidence="2">The sequence shown here is derived from an EMBL/GenBank/DDBJ whole genome shotgun (WGS) entry which is preliminary data.</text>
</comment>
<gene>
    <name evidence="2" type="ORF">ACFY35_16615</name>
</gene>
<sequence>MTKTVRLGWVAVVLVAAACSSPAQQKGVATAGGGTTPSPAVSLSFLDQGLRYARCMRENGLPDYPDPEVTGDNVRIRGIDKKTVDTAVLGRAQQACRAYQPVLTGADGAQKMAAARYEAQCMREHGVADFPDPDPDGHAELPDAVRQDPEFDAAKATCRDLTRSFTPSPAVTG</sequence>
<feature type="chain" id="PRO_5047306469" evidence="1">
    <location>
        <begin position="26"/>
        <end position="173"/>
    </location>
</feature>
<dbReference type="EMBL" id="JBIAZU010000003">
    <property type="protein sequence ID" value="MFF5291065.1"/>
    <property type="molecule type" value="Genomic_DNA"/>
</dbReference>
<evidence type="ECO:0000313" key="3">
    <source>
        <dbReference type="Proteomes" id="UP001602245"/>
    </source>
</evidence>
<name>A0ABW6WCN6_9ACTN</name>
<dbReference type="Proteomes" id="UP001602245">
    <property type="component" value="Unassembled WGS sequence"/>
</dbReference>